<accession>A0A1G6CWY9</accession>
<sequence length="265" mass="28376">MKRGPTGHVRPSRRWFGMPLLTLLVMAIAWAALSPTGASRAATDDDTEVAMRLANLLRAARSVISNNQALINDPDVGDKGLTGDKVLADAILIYEAQTGEDPRDADPASREGQLLQAQMDAILAVMAENQPSINAPGIGFKGFIPAVFARLVNENFNAAVGDLAMAKVTAPPELVRNRKARPDDWEKTVIAEDFLAPGWERGMAFSEIVDVEGRDAFRILVPEYYGASCLSCHGEPAGEVDVTGYPKEGGKEGDLGAAISITLFK</sequence>
<dbReference type="EMBL" id="FMXQ01000005">
    <property type="protein sequence ID" value="SDB37447.1"/>
    <property type="molecule type" value="Genomic_DNA"/>
</dbReference>
<keyword evidence="3" id="KW-1185">Reference proteome</keyword>
<dbReference type="Pfam" id="PF11845">
    <property type="entry name" value="Tll0287-like"/>
    <property type="match status" value="1"/>
</dbReference>
<evidence type="ECO:0000259" key="1">
    <source>
        <dbReference type="Pfam" id="PF11845"/>
    </source>
</evidence>
<gene>
    <name evidence="2" type="ORF">SAMN02982931_02865</name>
</gene>
<evidence type="ECO:0000313" key="2">
    <source>
        <dbReference type="EMBL" id="SDB37447.1"/>
    </source>
</evidence>
<reference evidence="2 3" key="1">
    <citation type="submission" date="2016-10" db="EMBL/GenBank/DDBJ databases">
        <authorList>
            <person name="de Groot N.N."/>
        </authorList>
    </citation>
    <scope>NUCLEOTIDE SEQUENCE [LARGE SCALE GENOMIC DNA]</scope>
    <source>
        <strain evidence="2 3">ATCC 35022</strain>
    </source>
</reference>
<name>A0A1G6CWY9_9HYPH</name>
<evidence type="ECO:0000313" key="3">
    <source>
        <dbReference type="Proteomes" id="UP000199071"/>
    </source>
</evidence>
<protein>
    <recommendedName>
        <fullName evidence="1">Tll0287-like domain-containing protein</fullName>
    </recommendedName>
</protein>
<feature type="domain" description="Tll0287-like" evidence="1">
    <location>
        <begin position="108"/>
        <end position="262"/>
    </location>
</feature>
<organism evidence="2 3">
    <name type="scientific">Bauldia litoralis</name>
    <dbReference type="NCBI Taxonomy" id="665467"/>
    <lineage>
        <taxon>Bacteria</taxon>
        <taxon>Pseudomonadati</taxon>
        <taxon>Pseudomonadota</taxon>
        <taxon>Alphaproteobacteria</taxon>
        <taxon>Hyphomicrobiales</taxon>
        <taxon>Kaistiaceae</taxon>
        <taxon>Bauldia</taxon>
    </lineage>
</organism>
<dbReference type="Proteomes" id="UP000199071">
    <property type="component" value="Unassembled WGS sequence"/>
</dbReference>
<dbReference type="InterPro" id="IPR021796">
    <property type="entry name" value="Tll0287-like_dom"/>
</dbReference>
<proteinExistence type="predicted"/>
<dbReference type="AlphaFoldDB" id="A0A1G6CWY9"/>
<dbReference type="STRING" id="665467.SAMN02982931_02865"/>